<evidence type="ECO:0000313" key="4">
    <source>
        <dbReference type="Proteomes" id="UP000305888"/>
    </source>
</evidence>
<dbReference type="PANTHER" id="PTHR13847">
    <property type="entry name" value="SARCOSINE DEHYDROGENASE-RELATED"/>
    <property type="match status" value="1"/>
</dbReference>
<dbReference type="KEGG" id="ppru:FDP22_00445"/>
<dbReference type="Gene3D" id="3.50.50.60">
    <property type="entry name" value="FAD/NAD(P)-binding domain"/>
    <property type="match status" value="1"/>
</dbReference>
<accession>A0A5B8FSV1</accession>
<name>A0A5B8FSV1_9RHOB</name>
<dbReference type="AlphaFoldDB" id="A0A5B8FSV1"/>
<evidence type="ECO:0000313" key="3">
    <source>
        <dbReference type="EMBL" id="QDL90394.1"/>
    </source>
</evidence>
<proteinExistence type="predicted"/>
<dbReference type="SUPFAM" id="SSF51905">
    <property type="entry name" value="FAD/NAD(P)-binding domain"/>
    <property type="match status" value="1"/>
</dbReference>
<keyword evidence="4" id="KW-1185">Reference proteome</keyword>
<dbReference type="Proteomes" id="UP000305888">
    <property type="component" value="Chromosome"/>
</dbReference>
<dbReference type="EMBL" id="CP040818">
    <property type="protein sequence ID" value="QDL90394.1"/>
    <property type="molecule type" value="Genomic_DNA"/>
</dbReference>
<dbReference type="Pfam" id="PF01266">
    <property type="entry name" value="DAO"/>
    <property type="match status" value="1"/>
</dbReference>
<dbReference type="GO" id="GO:0005737">
    <property type="term" value="C:cytoplasm"/>
    <property type="evidence" value="ECO:0007669"/>
    <property type="project" value="TreeGrafter"/>
</dbReference>
<organism evidence="3 4">
    <name type="scientific">Paroceanicella profunda</name>
    <dbReference type="NCBI Taxonomy" id="2579971"/>
    <lineage>
        <taxon>Bacteria</taxon>
        <taxon>Pseudomonadati</taxon>
        <taxon>Pseudomonadota</taxon>
        <taxon>Alphaproteobacteria</taxon>
        <taxon>Rhodobacterales</taxon>
        <taxon>Paracoccaceae</taxon>
        <taxon>Paroceanicella</taxon>
    </lineage>
</organism>
<dbReference type="GO" id="GO:0016491">
    <property type="term" value="F:oxidoreductase activity"/>
    <property type="evidence" value="ECO:0007669"/>
    <property type="project" value="UniProtKB-KW"/>
</dbReference>
<sequence>MPDAPPFPDIASLWQETAAPRPVFGRLETDTACDVAIIGGGYTGLCAARALAGFGLAPVVLEASRVGWGASGRNGGVVGAKFRIAFSEMAKRFGLETARRMHALGQAAVEGVGETVESLAIEGADYRPTGALRCAHTPGHLAALRAEADWLRDVLGDSHVRLLGPEETARETGSQDFCGSMLTGHGGIIHPLNYAFGLARGVQAAGVPLFEESPALRLERERGGLRVITPRGSLWAKQVLIATNGYSDLTPATAAVRRGVIPFRSAMIATAPLTGAQAADLLPEGRSYTETRRMMRWFRRADGRLLYGGRGAFGTSDRASAFAALERAMLRQFPGLEGHPVTHRWSGLVAMTLDSLPHLGPAEDRVVHCLGYNGTGVAMASHIGREAARLLCGETPDAGLLGSLPLRPVPFYPLRAPAVRAVAGWYQLLDALGR</sequence>
<dbReference type="Gene3D" id="3.30.9.10">
    <property type="entry name" value="D-Amino Acid Oxidase, subunit A, domain 2"/>
    <property type="match status" value="1"/>
</dbReference>
<evidence type="ECO:0000256" key="1">
    <source>
        <dbReference type="ARBA" id="ARBA00023002"/>
    </source>
</evidence>
<feature type="domain" description="FAD dependent oxidoreductase" evidence="2">
    <location>
        <begin position="34"/>
        <end position="390"/>
    </location>
</feature>
<dbReference type="InterPro" id="IPR006076">
    <property type="entry name" value="FAD-dep_OxRdtase"/>
</dbReference>
<dbReference type="InterPro" id="IPR036188">
    <property type="entry name" value="FAD/NAD-bd_sf"/>
</dbReference>
<evidence type="ECO:0000259" key="2">
    <source>
        <dbReference type="Pfam" id="PF01266"/>
    </source>
</evidence>
<dbReference type="PANTHER" id="PTHR13847:SF281">
    <property type="entry name" value="FAD DEPENDENT OXIDOREDUCTASE DOMAIN-CONTAINING PROTEIN"/>
    <property type="match status" value="1"/>
</dbReference>
<protein>
    <submittedName>
        <fullName evidence="3">FAD-binding oxidoreductase</fullName>
    </submittedName>
</protein>
<gene>
    <name evidence="3" type="ORF">FDP22_00445</name>
</gene>
<keyword evidence="1" id="KW-0560">Oxidoreductase</keyword>
<dbReference type="RefSeq" id="WP_138577338.1">
    <property type="nucleotide sequence ID" value="NZ_CP040818.1"/>
</dbReference>
<reference evidence="3 4" key="1">
    <citation type="submission" date="2019-06" db="EMBL/GenBank/DDBJ databases">
        <title>Genome sequence of Rhodobacteraceae bacterium D4M1.</title>
        <authorList>
            <person name="Cao J."/>
        </authorList>
    </citation>
    <scope>NUCLEOTIDE SEQUENCE [LARGE SCALE GENOMIC DNA]</scope>
    <source>
        <strain evidence="3 4">D4M1</strain>
    </source>
</reference>
<dbReference type="OrthoDB" id="9806601at2"/>